<dbReference type="PANTHER" id="PTHR23200">
    <property type="entry name" value="METALLO-BETA-LACTAMASE DOMAIN-CONTAINING PROTEIN 1"/>
    <property type="match status" value="1"/>
</dbReference>
<dbReference type="GO" id="GO:0005829">
    <property type="term" value="C:cytosol"/>
    <property type="evidence" value="ECO:0007669"/>
    <property type="project" value="UniProtKB-SubCell"/>
</dbReference>
<dbReference type="RefSeq" id="WP_093920658.1">
    <property type="nucleotide sequence ID" value="NZ_FONW01000008.1"/>
</dbReference>
<dbReference type="PANTHER" id="PTHR23200:SF48">
    <property type="entry name" value="METALLO-BETA-LACTAMASE DOMAIN-CONTAINING PROTEIN 1"/>
    <property type="match status" value="1"/>
</dbReference>
<reference evidence="8 9" key="1">
    <citation type="submission" date="2016-10" db="EMBL/GenBank/DDBJ databases">
        <authorList>
            <person name="de Groot N.N."/>
        </authorList>
    </citation>
    <scope>NUCLEOTIDE SEQUENCE [LARGE SCALE GENOMIC DNA]</scope>
    <source>
        <strain evidence="8 9">CGMCC 1.9156</strain>
    </source>
</reference>
<dbReference type="Gene3D" id="3.60.15.10">
    <property type="entry name" value="Ribonuclease Z/Hydroxyacylglutathione hydrolase-like"/>
    <property type="match status" value="1"/>
</dbReference>
<dbReference type="STRING" id="655355.SAMN05216283_108150"/>
<evidence type="ECO:0000313" key="8">
    <source>
        <dbReference type="EMBL" id="SFF52713.1"/>
    </source>
</evidence>
<evidence type="ECO:0000256" key="4">
    <source>
        <dbReference type="ARBA" id="ARBA00032988"/>
    </source>
</evidence>
<proteinExistence type="predicted"/>
<dbReference type="AlphaFoldDB" id="A0A1I2JFS2"/>
<dbReference type="Pfam" id="PF00753">
    <property type="entry name" value="Lactamase_B"/>
    <property type="match status" value="1"/>
</dbReference>
<dbReference type="CDD" id="cd07711">
    <property type="entry name" value="MBLAC1-like_MBL-fold"/>
    <property type="match status" value="1"/>
</dbReference>
<dbReference type="SMART" id="SM00849">
    <property type="entry name" value="Lactamase_B"/>
    <property type="match status" value="1"/>
</dbReference>
<dbReference type="PROSITE" id="PS51257">
    <property type="entry name" value="PROKAR_LIPOPROTEIN"/>
    <property type="match status" value="1"/>
</dbReference>
<dbReference type="InterPro" id="IPR036866">
    <property type="entry name" value="RibonucZ/Hydroxyglut_hydro"/>
</dbReference>
<dbReference type="InterPro" id="IPR001279">
    <property type="entry name" value="Metallo-B-lactamas"/>
</dbReference>
<gene>
    <name evidence="8" type="ORF">SAMN05216283_108150</name>
</gene>
<evidence type="ECO:0000256" key="3">
    <source>
        <dbReference type="ARBA" id="ARBA00014856"/>
    </source>
</evidence>
<sequence length="195" mass="22080">MATIKILIEGYARELPTGWQASSTSCLITTDNYKIITDPGCNRQALLAALDREDLSTDAIDYVFLSHRHPDHTLLACLFERAKYVTFDAHLLYDNDVMLEFDTHLFGEDIEIIDTPGHVQEHLSLLVDTQEGKIAIAGDVFWWLDGEAQLPDLNQEDPSQAPDMDHQALMASRKKLLAWADYIIPGHGKRFKVDR</sequence>
<evidence type="ECO:0000256" key="1">
    <source>
        <dbReference type="ARBA" id="ARBA00004514"/>
    </source>
</evidence>
<evidence type="ECO:0000313" key="9">
    <source>
        <dbReference type="Proteomes" id="UP000198964"/>
    </source>
</evidence>
<evidence type="ECO:0000256" key="5">
    <source>
        <dbReference type="ARBA" id="ARBA00044690"/>
    </source>
</evidence>
<evidence type="ECO:0000256" key="2">
    <source>
        <dbReference type="ARBA" id="ARBA00011738"/>
    </source>
</evidence>
<dbReference type="SUPFAM" id="SSF56281">
    <property type="entry name" value="Metallo-hydrolase/oxidoreductase"/>
    <property type="match status" value="1"/>
</dbReference>
<comment type="catalytic activity">
    <reaction evidence="5">
        <text>a ribonucleotidyl-ribonucleotide-RNA + H2O = a 3'-end ribonucleotide-RNA + a 5'-end 5'-phospho-ribonucleoside-RNA + H(+)</text>
        <dbReference type="Rhea" id="RHEA:68096"/>
        <dbReference type="Rhea" id="RHEA-COMP:15179"/>
        <dbReference type="Rhea" id="RHEA-COMP:17355"/>
        <dbReference type="Rhea" id="RHEA-COMP:17428"/>
        <dbReference type="ChEBI" id="CHEBI:15377"/>
        <dbReference type="ChEBI" id="CHEBI:15378"/>
        <dbReference type="ChEBI" id="CHEBI:74896"/>
        <dbReference type="ChEBI" id="CHEBI:138282"/>
        <dbReference type="ChEBI" id="CHEBI:173118"/>
    </reaction>
    <physiologicalReaction direction="left-to-right" evidence="5">
        <dbReference type="Rhea" id="RHEA:68097"/>
    </physiologicalReaction>
</comment>
<evidence type="ECO:0000256" key="6">
    <source>
        <dbReference type="ARBA" id="ARBA00045869"/>
    </source>
</evidence>
<accession>A0A1I2JFS2</accession>
<organism evidence="8 9">
    <name type="scientific">Sunxiuqinia elliptica</name>
    <dbReference type="NCBI Taxonomy" id="655355"/>
    <lineage>
        <taxon>Bacteria</taxon>
        <taxon>Pseudomonadati</taxon>
        <taxon>Bacteroidota</taxon>
        <taxon>Bacteroidia</taxon>
        <taxon>Marinilabiliales</taxon>
        <taxon>Prolixibacteraceae</taxon>
        <taxon>Sunxiuqinia</taxon>
    </lineage>
</organism>
<dbReference type="EMBL" id="FONW01000008">
    <property type="protein sequence ID" value="SFF52713.1"/>
    <property type="molecule type" value="Genomic_DNA"/>
</dbReference>
<comment type="function">
    <text evidence="6">Endoribonuclease that catalyzes the hydrolysis of histone-coding pre-mRNA 3'-end. Involved in histone pre-mRNA processing during the S-phase of the cell cycle, which is required for entering/progressing through S-phase. Cleaves histone pre-mRNA at a major and a minor cleavage site after the 5'-ACCCA-3' and the 5'-ACCCACA-3' sequence, respectively, and located downstream of the stem-loop. May require the presence of the HDE element located at the histone pre-RNA 3'-end to avoid non-specific cleavage.</text>
</comment>
<protein>
    <recommendedName>
        <fullName evidence="3">Metallo-beta-lactamase domain-containing protein 1</fullName>
    </recommendedName>
    <alternativeName>
        <fullName evidence="4">Endoribonuclease MBLAC1</fullName>
    </alternativeName>
</protein>
<comment type="subunit">
    <text evidence="2">Homodimer.</text>
</comment>
<evidence type="ECO:0000259" key="7">
    <source>
        <dbReference type="SMART" id="SM00849"/>
    </source>
</evidence>
<keyword evidence="9" id="KW-1185">Reference proteome</keyword>
<dbReference type="Proteomes" id="UP000198964">
    <property type="component" value="Unassembled WGS sequence"/>
</dbReference>
<name>A0A1I2JFS2_9BACT</name>
<comment type="subcellular location">
    <subcellularLocation>
        <location evidence="1">Cytoplasm</location>
        <location evidence="1">Cytosol</location>
    </subcellularLocation>
</comment>
<dbReference type="InterPro" id="IPR039344">
    <property type="entry name" value="MBLAC1"/>
</dbReference>
<feature type="domain" description="Metallo-beta-lactamase" evidence="7">
    <location>
        <begin position="22"/>
        <end position="187"/>
    </location>
</feature>